<sequence length="62" mass="7109">ANYLDTYRYGHIPRLVSGASSENECKRLYGGRLFRRMEDGYVVFIHTADCRTGSLCSGRNKF</sequence>
<accession>A0AA93DNP5</accession>
<dbReference type="EMBL" id="QHJS02000014">
    <property type="protein sequence ID" value="RRO22562.1"/>
    <property type="molecule type" value="Genomic_DNA"/>
</dbReference>
<name>A0AA93DNP5_9GAMM</name>
<comment type="caution">
    <text evidence="1">The sequence shown here is derived from an EMBL/GenBank/DDBJ whole genome shotgun (WGS) entry which is preliminary data.</text>
</comment>
<reference evidence="1 2" key="1">
    <citation type="submission" date="2018-11" db="EMBL/GenBank/DDBJ databases">
        <title>Draft genome sequences of proposed Pectobacterium aquaticum sp. nov. isolated in France from fresh water.</title>
        <authorList>
            <person name="Pedron J."/>
            <person name="Barny M.A."/>
        </authorList>
    </citation>
    <scope>NUCLEOTIDE SEQUENCE [LARGE SCALE GENOMIC DNA]</scope>
    <source>
        <strain evidence="1 2">A127-S21-F16</strain>
    </source>
</reference>
<protein>
    <submittedName>
        <fullName evidence="1">Uncharacterized protein</fullName>
    </submittedName>
</protein>
<feature type="non-terminal residue" evidence="1">
    <location>
        <position position="1"/>
    </location>
</feature>
<dbReference type="Proteomes" id="UP000256540">
    <property type="component" value="Unassembled WGS sequence"/>
</dbReference>
<gene>
    <name evidence="1" type="ORF">DMB84_005905</name>
</gene>
<evidence type="ECO:0000313" key="2">
    <source>
        <dbReference type="Proteomes" id="UP000256540"/>
    </source>
</evidence>
<organism evidence="1 2">
    <name type="scientific">Pectobacterium aquaticum</name>
    <dbReference type="NCBI Taxonomy" id="2204145"/>
    <lineage>
        <taxon>Bacteria</taxon>
        <taxon>Pseudomonadati</taxon>
        <taxon>Pseudomonadota</taxon>
        <taxon>Gammaproteobacteria</taxon>
        <taxon>Enterobacterales</taxon>
        <taxon>Pectobacteriaceae</taxon>
        <taxon>Pectobacterium</taxon>
    </lineage>
</organism>
<proteinExistence type="predicted"/>
<dbReference type="AlphaFoldDB" id="A0AA93DNP5"/>
<evidence type="ECO:0000313" key="1">
    <source>
        <dbReference type="EMBL" id="RRO22562.1"/>
    </source>
</evidence>